<keyword evidence="2" id="KW-0238">DNA-binding</keyword>
<evidence type="ECO:0000259" key="4">
    <source>
        <dbReference type="PROSITE" id="PS50949"/>
    </source>
</evidence>
<proteinExistence type="predicted"/>
<dbReference type="EMBL" id="JAUHTQ010000009">
    <property type="protein sequence ID" value="MDN4494494.1"/>
    <property type="molecule type" value="Genomic_DNA"/>
</dbReference>
<comment type="caution">
    <text evidence="5">The sequence shown here is derived from an EMBL/GenBank/DDBJ whole genome shotgun (WGS) entry which is preliminary data.</text>
</comment>
<dbReference type="Gene3D" id="1.10.10.10">
    <property type="entry name" value="Winged helix-like DNA-binding domain superfamily/Winged helix DNA-binding domain"/>
    <property type="match status" value="1"/>
</dbReference>
<keyword evidence="6" id="KW-1185">Reference proteome</keyword>
<dbReference type="SUPFAM" id="SSF46785">
    <property type="entry name" value="Winged helix' DNA-binding domain"/>
    <property type="match status" value="1"/>
</dbReference>
<evidence type="ECO:0000256" key="1">
    <source>
        <dbReference type="ARBA" id="ARBA00023015"/>
    </source>
</evidence>
<protein>
    <submittedName>
        <fullName evidence="5">GntR family transcriptional regulator</fullName>
    </submittedName>
</protein>
<accession>A0ABT8GT06</accession>
<dbReference type="InterPro" id="IPR036390">
    <property type="entry name" value="WH_DNA-bd_sf"/>
</dbReference>
<dbReference type="InterPro" id="IPR036388">
    <property type="entry name" value="WH-like_DNA-bd_sf"/>
</dbReference>
<dbReference type="RefSeq" id="WP_301138788.1">
    <property type="nucleotide sequence ID" value="NZ_JAUHTQ010000009.1"/>
</dbReference>
<keyword evidence="1" id="KW-0805">Transcription regulation</keyword>
<dbReference type="PROSITE" id="PS50949">
    <property type="entry name" value="HTH_GNTR"/>
    <property type="match status" value="1"/>
</dbReference>
<reference evidence="5" key="1">
    <citation type="submission" date="2023-07" db="EMBL/GenBank/DDBJ databases">
        <title>Ureibacillus sp. isolated from freshwater well.</title>
        <authorList>
            <person name="Kirdat K."/>
            <person name="Bhatt A."/>
            <person name="Teware R."/>
            <person name="Bhavsar Y."/>
            <person name="Yadav A."/>
        </authorList>
    </citation>
    <scope>NUCLEOTIDE SEQUENCE</scope>
    <source>
        <strain evidence="5">BA0131</strain>
    </source>
</reference>
<dbReference type="PANTHER" id="PTHR38445">
    <property type="entry name" value="HTH-TYPE TRANSCRIPTIONAL REPRESSOR YTRA"/>
    <property type="match status" value="1"/>
</dbReference>
<feature type="domain" description="HTH gntR-type" evidence="4">
    <location>
        <begin position="16"/>
        <end position="84"/>
    </location>
</feature>
<dbReference type="PRINTS" id="PR00035">
    <property type="entry name" value="HTHGNTR"/>
</dbReference>
<dbReference type="Proteomes" id="UP001172743">
    <property type="component" value="Unassembled WGS sequence"/>
</dbReference>
<keyword evidence="3" id="KW-0804">Transcription</keyword>
<gene>
    <name evidence="5" type="ORF">QYB95_13155</name>
</gene>
<dbReference type="Pfam" id="PF00392">
    <property type="entry name" value="GntR"/>
    <property type="match status" value="1"/>
</dbReference>
<evidence type="ECO:0000256" key="2">
    <source>
        <dbReference type="ARBA" id="ARBA00023125"/>
    </source>
</evidence>
<dbReference type="InterPro" id="IPR000524">
    <property type="entry name" value="Tscrpt_reg_HTH_GntR"/>
</dbReference>
<organism evidence="5 6">
    <name type="scientific">Ureibacillus aquaedulcis</name>
    <dbReference type="NCBI Taxonomy" id="3058421"/>
    <lineage>
        <taxon>Bacteria</taxon>
        <taxon>Bacillati</taxon>
        <taxon>Bacillota</taxon>
        <taxon>Bacilli</taxon>
        <taxon>Bacillales</taxon>
        <taxon>Caryophanaceae</taxon>
        <taxon>Ureibacillus</taxon>
    </lineage>
</organism>
<name>A0ABT8GT06_9BACL</name>
<evidence type="ECO:0000256" key="3">
    <source>
        <dbReference type="ARBA" id="ARBA00023163"/>
    </source>
</evidence>
<sequence length="225" mass="25571">MDHPELLFKIDNHSPLPINVQIKEQIKWLIGKDILKPGDTLPSTNQLAEQLTVNRNTIQAVYSQLKEEGLLLIQKGKGTQVAGEEVVARFKRQHSYYPFVEKLAKEAYELGYSLEKVLLSGFAYMQLFGQPLKQERRYLFIECTHIPCTFYLDEIKRMTTASIDKIDISDSTDTTLIEAIHHSDVIVTRFDLVDKVKKFADAAQKTVISVGSTNDVSLLLNMIRG</sequence>
<evidence type="ECO:0000313" key="5">
    <source>
        <dbReference type="EMBL" id="MDN4494494.1"/>
    </source>
</evidence>
<evidence type="ECO:0000313" key="6">
    <source>
        <dbReference type="Proteomes" id="UP001172743"/>
    </source>
</evidence>
<dbReference type="CDD" id="cd07377">
    <property type="entry name" value="WHTH_GntR"/>
    <property type="match status" value="1"/>
</dbReference>
<dbReference type="PANTHER" id="PTHR38445:SF7">
    <property type="entry name" value="GNTR-FAMILY TRANSCRIPTIONAL REGULATOR"/>
    <property type="match status" value="1"/>
</dbReference>
<dbReference type="SMART" id="SM00345">
    <property type="entry name" value="HTH_GNTR"/>
    <property type="match status" value="1"/>
</dbReference>